<evidence type="ECO:0000256" key="7">
    <source>
        <dbReference type="ARBA" id="ARBA00043224"/>
    </source>
</evidence>
<comment type="pathway">
    <text evidence="5">Cofactor biosynthesis; nicotinate biosynthesis; nicotinate from nicotinamide: step 1/1.</text>
</comment>
<evidence type="ECO:0000256" key="4">
    <source>
        <dbReference type="ARBA" id="ARBA00022801"/>
    </source>
</evidence>
<comment type="caution">
    <text evidence="9">The sequence shown here is derived from an EMBL/GenBank/DDBJ whole genome shotgun (WGS) entry which is preliminary data.</text>
</comment>
<dbReference type="InterPro" id="IPR052347">
    <property type="entry name" value="Isochorismatase_Nicotinamidase"/>
</dbReference>
<feature type="domain" description="Isochorismatase-like" evidence="8">
    <location>
        <begin position="4"/>
        <end position="184"/>
    </location>
</feature>
<dbReference type="EC" id="3.5.1.19" evidence="6"/>
<reference evidence="9 10" key="1">
    <citation type="submission" date="2021-01" db="EMBL/GenBank/DDBJ databases">
        <title>Actinoplanes sp. nov. LDG1-01 isolated from lichen.</title>
        <authorList>
            <person name="Saeng-In P."/>
            <person name="Phongsopitanun W."/>
            <person name="Kanchanasin P."/>
            <person name="Yuki M."/>
            <person name="Kudo T."/>
            <person name="Ohkuma M."/>
            <person name="Tanasupawat S."/>
        </authorList>
    </citation>
    <scope>NUCLEOTIDE SEQUENCE [LARGE SCALE GENOMIC DNA]</scope>
    <source>
        <strain evidence="9 10">LDG1-01</strain>
    </source>
</reference>
<evidence type="ECO:0000256" key="2">
    <source>
        <dbReference type="ARBA" id="ARBA00022642"/>
    </source>
</evidence>
<dbReference type="PANTHER" id="PTHR11080:SF2">
    <property type="entry name" value="LD05707P"/>
    <property type="match status" value="1"/>
</dbReference>
<dbReference type="Gene3D" id="3.40.50.850">
    <property type="entry name" value="Isochorismatase-like"/>
    <property type="match status" value="1"/>
</dbReference>
<gene>
    <name evidence="9" type="ORF">JKJ07_40365</name>
</gene>
<dbReference type="Proteomes" id="UP000598996">
    <property type="component" value="Unassembled WGS sequence"/>
</dbReference>
<proteinExistence type="inferred from homology"/>
<dbReference type="Pfam" id="PF00857">
    <property type="entry name" value="Isochorismatase"/>
    <property type="match status" value="1"/>
</dbReference>
<dbReference type="PANTHER" id="PTHR11080">
    <property type="entry name" value="PYRAZINAMIDASE/NICOTINAMIDASE"/>
    <property type="match status" value="1"/>
</dbReference>
<dbReference type="InterPro" id="IPR000868">
    <property type="entry name" value="Isochorismatase-like_dom"/>
</dbReference>
<comment type="similarity">
    <text evidence="1">Belongs to the isochorismatase family.</text>
</comment>
<dbReference type="SUPFAM" id="SSF52499">
    <property type="entry name" value="Isochorismatase-like hydrolases"/>
    <property type="match status" value="1"/>
</dbReference>
<evidence type="ECO:0000256" key="6">
    <source>
        <dbReference type="ARBA" id="ARBA00039017"/>
    </source>
</evidence>
<sequence>MTRALIIVDVQNDFCEGGSLAVAGGAAVAAGISLVLEKAGDRWDHVVATKDWHINPGSHFSDTPDYLDSWPRHCVVGTPGAEFHPELRTERVEAVFRKGEYQAAYSGFEGQTEGGETLAAWLRERDVTEVELVGIATDHCVRATALDARAEGFATTVLLELTAGVAAGTTAAALEELRAASIETTGTPVVSS</sequence>
<keyword evidence="10" id="KW-1185">Reference proteome</keyword>
<protein>
    <recommendedName>
        <fullName evidence="6">nicotinamidase</fullName>
        <ecNumber evidence="6">3.5.1.19</ecNumber>
    </recommendedName>
    <alternativeName>
        <fullName evidence="7">Nicotinamide deamidase</fullName>
    </alternativeName>
</protein>
<evidence type="ECO:0000256" key="3">
    <source>
        <dbReference type="ARBA" id="ARBA00022723"/>
    </source>
</evidence>
<evidence type="ECO:0000256" key="5">
    <source>
        <dbReference type="ARBA" id="ARBA00037900"/>
    </source>
</evidence>
<evidence type="ECO:0000259" key="8">
    <source>
        <dbReference type="Pfam" id="PF00857"/>
    </source>
</evidence>
<evidence type="ECO:0000313" key="9">
    <source>
        <dbReference type="EMBL" id="MBL7260566.1"/>
    </source>
</evidence>
<dbReference type="InterPro" id="IPR036380">
    <property type="entry name" value="Isochorismatase-like_sf"/>
</dbReference>
<evidence type="ECO:0000313" key="10">
    <source>
        <dbReference type="Proteomes" id="UP000598996"/>
    </source>
</evidence>
<keyword evidence="3" id="KW-0479">Metal-binding</keyword>
<dbReference type="RefSeq" id="WP_202997276.1">
    <property type="nucleotide sequence ID" value="NZ_JAENHO010000014.1"/>
</dbReference>
<name>A0ABS1W1F0_9ACTN</name>
<accession>A0ABS1W1F0</accession>
<evidence type="ECO:0000256" key="1">
    <source>
        <dbReference type="ARBA" id="ARBA00006336"/>
    </source>
</evidence>
<dbReference type="EMBL" id="JAENHO010000014">
    <property type="protein sequence ID" value="MBL7260566.1"/>
    <property type="molecule type" value="Genomic_DNA"/>
</dbReference>
<organism evidence="9 10">
    <name type="scientific">Paractinoplanes lichenicola</name>
    <dbReference type="NCBI Taxonomy" id="2802976"/>
    <lineage>
        <taxon>Bacteria</taxon>
        <taxon>Bacillati</taxon>
        <taxon>Actinomycetota</taxon>
        <taxon>Actinomycetes</taxon>
        <taxon>Micromonosporales</taxon>
        <taxon>Micromonosporaceae</taxon>
        <taxon>Paractinoplanes</taxon>
    </lineage>
</organism>
<keyword evidence="4" id="KW-0378">Hydrolase</keyword>
<keyword evidence="2" id="KW-0662">Pyridine nucleotide biosynthesis</keyword>